<evidence type="ECO:0000313" key="1">
    <source>
        <dbReference type="EMBL" id="EPF16979.1"/>
    </source>
</evidence>
<dbReference type="AlphaFoldDB" id="S3JV05"/>
<sequence length="49" mass="5441">MIAEISNSLACLLRPGARLLREKGKITALARLTASTITHKLNSRHLITW</sequence>
<gene>
    <name evidence="1" type="ORF">HMPREF0201_02214</name>
</gene>
<dbReference type="Proteomes" id="UP000014585">
    <property type="component" value="Unassembled WGS sequence"/>
</dbReference>
<comment type="caution">
    <text evidence="1">The sequence shown here is derived from an EMBL/GenBank/DDBJ whole genome shotgun (WGS) entry which is preliminary data.</text>
</comment>
<dbReference type="STRING" id="566551.HMPREF0201_02214"/>
<dbReference type="EMBL" id="ATDT01000020">
    <property type="protein sequence ID" value="EPF16979.1"/>
    <property type="molecule type" value="Genomic_DNA"/>
</dbReference>
<evidence type="ECO:0000313" key="2">
    <source>
        <dbReference type="Proteomes" id="UP000014585"/>
    </source>
</evidence>
<dbReference type="HOGENOM" id="CLU_3133710_0_0_6"/>
<organism evidence="1 2">
    <name type="scientific">Cedecea davisae DSM 4568</name>
    <dbReference type="NCBI Taxonomy" id="566551"/>
    <lineage>
        <taxon>Bacteria</taxon>
        <taxon>Pseudomonadati</taxon>
        <taxon>Pseudomonadota</taxon>
        <taxon>Gammaproteobacteria</taxon>
        <taxon>Enterobacterales</taxon>
        <taxon>Enterobacteriaceae</taxon>
        <taxon>Cedecea</taxon>
    </lineage>
</organism>
<protein>
    <submittedName>
        <fullName evidence="1">Uncharacterized protein</fullName>
    </submittedName>
</protein>
<proteinExistence type="predicted"/>
<accession>S3JV05</accession>
<reference evidence="1 2" key="1">
    <citation type="submission" date="2013-04" db="EMBL/GenBank/DDBJ databases">
        <authorList>
            <person name="Weinstock G."/>
            <person name="Sodergren E."/>
            <person name="Lobos E.A."/>
            <person name="Fulton L."/>
            <person name="Fulton R."/>
            <person name="Courtney L."/>
            <person name="Fronick C."/>
            <person name="O'Laughlin M."/>
            <person name="Godfrey J."/>
            <person name="Wilson R.M."/>
            <person name="Miner T."/>
            <person name="Farmer C."/>
            <person name="Delehaunty K."/>
            <person name="Cordes M."/>
            <person name="Minx P."/>
            <person name="Tomlinson C."/>
            <person name="Chen J."/>
            <person name="Wollam A."/>
            <person name="Pepin K.H."/>
            <person name="Palsikar V.B."/>
            <person name="Zhang X."/>
            <person name="Suruliraj S."/>
            <person name="Perna N.T."/>
            <person name="Plunkett G."/>
            <person name="Warren W."/>
            <person name="Mitreva M."/>
            <person name="Mardis E.R."/>
            <person name="Wilson R.K."/>
        </authorList>
    </citation>
    <scope>NUCLEOTIDE SEQUENCE [LARGE SCALE GENOMIC DNA]</scope>
    <source>
        <strain evidence="1 2">DSM 4568</strain>
    </source>
</reference>
<name>S3JV05_9ENTR</name>